<dbReference type="InterPro" id="IPR003959">
    <property type="entry name" value="ATPase_AAA_core"/>
</dbReference>
<dbReference type="PANTHER" id="PTHR23076">
    <property type="entry name" value="METALLOPROTEASE M41 FTSH"/>
    <property type="match status" value="1"/>
</dbReference>
<reference evidence="3" key="2">
    <citation type="submission" date="2022-01" db="EMBL/GenBank/DDBJ databases">
        <authorList>
            <person name="Yamashiro T."/>
            <person name="Shiraishi A."/>
            <person name="Satake H."/>
            <person name="Nakayama K."/>
        </authorList>
    </citation>
    <scope>NUCLEOTIDE SEQUENCE</scope>
</reference>
<proteinExistence type="predicted"/>
<dbReference type="EMBL" id="BQNB010013776">
    <property type="protein sequence ID" value="GJT20144.1"/>
    <property type="molecule type" value="Genomic_DNA"/>
</dbReference>
<comment type="caution">
    <text evidence="3">The sequence shown here is derived from an EMBL/GenBank/DDBJ whole genome shotgun (WGS) entry which is preliminary data.</text>
</comment>
<gene>
    <name evidence="3" type="ORF">Tco_0878850</name>
</gene>
<dbReference type="SUPFAM" id="SSF52540">
    <property type="entry name" value="P-loop containing nucleoside triphosphate hydrolases"/>
    <property type="match status" value="1"/>
</dbReference>
<sequence length="430" mass="48272">MDVGRCMTIKPSISIPSYTFLLHCSSNRTNNFKIVSGSLSFPVYHSTANSSSRLVPLYDDFSPLRRSGGIGLVVVVVVVVVVVQNVTCVSFQCRCTKEDKFTETKTFGADLGLWKQCVSKMLAQWSIWMLKFLRPIKDAISEVVKWVVVKWVVVKWLVCKAIISLRPRSLEIEPRDVSFGELMGVDDVILVFKDILLILQGASYFEKLRNMLPQGVLLYGPQGTGKSTLVHALAREAKASFFPISAWDIANGDVSIEKLFRKARICSPSVVFIEDIDVIAKNPGDNQSWPEITLSDPAITKLHMEMDKCVKDGSMVVVIASTNKQETLDPYLFESPWFNRLFHVAKPDEDCRRKAFGLYLKDYVKEEDKEAICDFVASLTPDVVWDHLQLIANISITDAVWLEDRHVTKDDALQAIKGSVLLFPKDGPTT</sequence>
<dbReference type="Gene3D" id="1.10.8.60">
    <property type="match status" value="1"/>
</dbReference>
<feature type="domain" description="AAA+ ATPase" evidence="2">
    <location>
        <begin position="212"/>
        <end position="348"/>
    </location>
</feature>
<feature type="transmembrane region" description="Helical" evidence="1">
    <location>
        <begin position="69"/>
        <end position="87"/>
    </location>
</feature>
<keyword evidence="1" id="KW-0472">Membrane</keyword>
<dbReference type="InterPro" id="IPR027417">
    <property type="entry name" value="P-loop_NTPase"/>
</dbReference>
<name>A0ABQ5C4F9_9ASTR</name>
<dbReference type="SMART" id="SM00382">
    <property type="entry name" value="AAA"/>
    <property type="match status" value="1"/>
</dbReference>
<keyword evidence="4" id="KW-1185">Reference proteome</keyword>
<evidence type="ECO:0000259" key="2">
    <source>
        <dbReference type="SMART" id="SM00382"/>
    </source>
</evidence>
<protein>
    <submittedName>
        <fullName evidence="3">ATPase, AAA-type, core, P-loop containing nucleoside triphosphate hydrolase</fullName>
    </submittedName>
</protein>
<dbReference type="InterPro" id="IPR003593">
    <property type="entry name" value="AAA+_ATPase"/>
</dbReference>
<reference evidence="3" key="1">
    <citation type="journal article" date="2022" name="Int. J. Mol. Sci.">
        <title>Draft Genome of Tanacetum Coccineum: Genomic Comparison of Closely Related Tanacetum-Family Plants.</title>
        <authorList>
            <person name="Yamashiro T."/>
            <person name="Shiraishi A."/>
            <person name="Nakayama K."/>
            <person name="Satake H."/>
        </authorList>
    </citation>
    <scope>NUCLEOTIDE SEQUENCE</scope>
</reference>
<dbReference type="Gene3D" id="3.40.50.300">
    <property type="entry name" value="P-loop containing nucleotide triphosphate hydrolases"/>
    <property type="match status" value="1"/>
</dbReference>
<keyword evidence="3" id="KW-0378">Hydrolase</keyword>
<keyword evidence="1" id="KW-0812">Transmembrane</keyword>
<dbReference type="Proteomes" id="UP001151760">
    <property type="component" value="Unassembled WGS sequence"/>
</dbReference>
<evidence type="ECO:0000313" key="4">
    <source>
        <dbReference type="Proteomes" id="UP001151760"/>
    </source>
</evidence>
<dbReference type="Pfam" id="PF00004">
    <property type="entry name" value="AAA"/>
    <property type="match status" value="1"/>
</dbReference>
<dbReference type="PANTHER" id="PTHR23076:SF120">
    <property type="entry name" value="AAA+ ATPASE DOMAIN, ATPASE, AAA-TYPE, CORE"/>
    <property type="match status" value="1"/>
</dbReference>
<evidence type="ECO:0000313" key="3">
    <source>
        <dbReference type="EMBL" id="GJT20144.1"/>
    </source>
</evidence>
<organism evidence="3 4">
    <name type="scientific">Tanacetum coccineum</name>
    <dbReference type="NCBI Taxonomy" id="301880"/>
    <lineage>
        <taxon>Eukaryota</taxon>
        <taxon>Viridiplantae</taxon>
        <taxon>Streptophyta</taxon>
        <taxon>Embryophyta</taxon>
        <taxon>Tracheophyta</taxon>
        <taxon>Spermatophyta</taxon>
        <taxon>Magnoliopsida</taxon>
        <taxon>eudicotyledons</taxon>
        <taxon>Gunneridae</taxon>
        <taxon>Pentapetalae</taxon>
        <taxon>asterids</taxon>
        <taxon>campanulids</taxon>
        <taxon>Asterales</taxon>
        <taxon>Asteraceae</taxon>
        <taxon>Asteroideae</taxon>
        <taxon>Anthemideae</taxon>
        <taxon>Anthemidinae</taxon>
        <taxon>Tanacetum</taxon>
    </lineage>
</organism>
<evidence type="ECO:0000256" key="1">
    <source>
        <dbReference type="SAM" id="Phobius"/>
    </source>
</evidence>
<accession>A0ABQ5C4F9</accession>
<dbReference type="GO" id="GO:0016787">
    <property type="term" value="F:hydrolase activity"/>
    <property type="evidence" value="ECO:0007669"/>
    <property type="project" value="UniProtKB-KW"/>
</dbReference>
<keyword evidence="1" id="KW-1133">Transmembrane helix</keyword>